<dbReference type="Gene3D" id="3.30.40.10">
    <property type="entry name" value="Zinc/RING finger domain, C3HC4 (zinc finger)"/>
    <property type="match status" value="2"/>
</dbReference>
<dbReference type="InterPro" id="IPR036691">
    <property type="entry name" value="Endo/exonu/phosph_ase_sf"/>
</dbReference>
<feature type="domain" description="PHD-type" evidence="6">
    <location>
        <begin position="246"/>
        <end position="302"/>
    </location>
</feature>
<dbReference type="GO" id="GO:0004519">
    <property type="term" value="F:endonuclease activity"/>
    <property type="evidence" value="ECO:0007669"/>
    <property type="project" value="InterPro"/>
</dbReference>
<keyword evidence="5" id="KW-0175">Coiled coil</keyword>
<dbReference type="GO" id="GO:0003677">
    <property type="term" value="F:DNA binding"/>
    <property type="evidence" value="ECO:0007669"/>
    <property type="project" value="InterPro"/>
</dbReference>
<dbReference type="OrthoDB" id="8069600at2759"/>
<dbReference type="Pfam" id="PF00628">
    <property type="entry name" value="PHD"/>
    <property type="match status" value="1"/>
</dbReference>
<dbReference type="PANTHER" id="PTHR33395">
    <property type="entry name" value="TRANSCRIPTASE, PUTATIVE-RELATED-RELATED"/>
    <property type="match status" value="1"/>
</dbReference>
<feature type="coiled-coil region" evidence="5">
    <location>
        <begin position="32"/>
        <end position="80"/>
    </location>
</feature>
<evidence type="ECO:0000256" key="5">
    <source>
        <dbReference type="SAM" id="Coils"/>
    </source>
</evidence>
<dbReference type="Pfam" id="PF03372">
    <property type="entry name" value="Exo_endo_phos"/>
    <property type="match status" value="1"/>
</dbReference>
<evidence type="ECO:0000313" key="7">
    <source>
        <dbReference type="EMBL" id="CAG2255712.1"/>
    </source>
</evidence>
<keyword evidence="3" id="KW-0862">Zinc</keyword>
<dbReference type="InterPro" id="IPR001965">
    <property type="entry name" value="Znf_PHD"/>
</dbReference>
<comment type="caution">
    <text evidence="7">The sequence shown here is derived from an EMBL/GenBank/DDBJ whole genome shotgun (WGS) entry which is preliminary data.</text>
</comment>
<dbReference type="Proteomes" id="UP000683360">
    <property type="component" value="Unassembled WGS sequence"/>
</dbReference>
<dbReference type="SUPFAM" id="SSF57903">
    <property type="entry name" value="FYVE/PHD zinc finger"/>
    <property type="match status" value="2"/>
</dbReference>
<dbReference type="InterPro" id="IPR019787">
    <property type="entry name" value="Znf_PHD-finger"/>
</dbReference>
<dbReference type="SMART" id="SM00249">
    <property type="entry name" value="PHD"/>
    <property type="match status" value="2"/>
</dbReference>
<evidence type="ECO:0000313" key="8">
    <source>
        <dbReference type="Proteomes" id="UP000683360"/>
    </source>
</evidence>
<protein>
    <recommendedName>
        <fullName evidence="6">PHD-type domain-containing protein</fullName>
    </recommendedName>
</protein>
<dbReference type="Gene3D" id="3.60.10.10">
    <property type="entry name" value="Endonuclease/exonuclease/phosphatase"/>
    <property type="match status" value="1"/>
</dbReference>
<dbReference type="InterPro" id="IPR020847">
    <property type="entry name" value="AP_endonuclease_F1_BS"/>
</dbReference>
<dbReference type="EMBL" id="CAJPWZ010003283">
    <property type="protein sequence ID" value="CAG2255712.1"/>
    <property type="molecule type" value="Genomic_DNA"/>
</dbReference>
<dbReference type="InterPro" id="IPR005135">
    <property type="entry name" value="Endo/exonuclease/phosphatase"/>
</dbReference>
<gene>
    <name evidence="7" type="ORF">MEDL_67120</name>
</gene>
<evidence type="ECO:0000256" key="2">
    <source>
        <dbReference type="ARBA" id="ARBA00022771"/>
    </source>
</evidence>
<dbReference type="PROSITE" id="PS50016">
    <property type="entry name" value="ZF_PHD_2"/>
    <property type="match status" value="2"/>
</dbReference>
<keyword evidence="1" id="KW-0479">Metal-binding</keyword>
<name>A0A8S3VEK7_MYTED</name>
<dbReference type="AlphaFoldDB" id="A0A8S3VEK7"/>
<sequence length="880" mass="100179">MRSDSEKTLTMLTSQIQQKLLSIENSFKVNGQKNETDELQQLHQINRELQNRFTKLQQNFDNLQRKYKVIENELIQSRNTTSKLSVEVQSLQQLKTVQQLQDLNGLKLEVQIALTSCVGSDHTLSTGEAILFNGVQTQVGIDNLSTFTSTGRIRVELFDKYCYLGVHSFLNIGISLCLHASTFGLKSTGPVQNSCGICRKLVKRNDKAIQCDECDLWIHTRCTSVDNTTYTKLQNTNDQWFCQNCVAPCGICSGNIHNCDPAIECDRCKTWIHNSCAIVSNDEYKNIQATNCTWICPLCDETNLSTSYSSTSSGIEINNIFDTLRNNKETHTCSRHIYTSKITMVSININGLRGKKLELQAYLQTENPDIVALQETKINNSIATNELIPDTLGYDIYRNDRTGNGGGTMLLVKTHLDSAPVKILENGSESIWSKIVLQGKQHYIGSWYRPPDAPLDQIQLLKDQMDKIKKLGKANKQPCIHILGDFNYRKINWRTKLNKDTNTCLNGSDGQALIDILNEASAEQLILFPTRESNTLDLLITTLPGQFTDIHSPDRLSDHDIVMGTLRCTLPRKIRPERTSYQYSKGNYNQMRDDSRDFTRDKYFNGHQNNRNVEENWIMIKEFILGTTKINVPTKILKGKQSIPWINKNIKTMIKRKNRTHANYKRNNSMRIKRKWQELRRNINKEIELAHNNYVNNLIGDIKQDSKPFWKYINNQKADKQGIPPLKTHDNKTADTDQQKAEALNTQFTSVYTETKYESVPYQTPPVDKMINIIVTTKGVEKILKNINASKAMGPDGIHPRVLKELAPNISEKLLEPFITDLDFEVVVSPTLSKPKKATEKTAENKAASYLFLHTLSKQLIITDNNCTVIGALMSLRFPP</sequence>
<dbReference type="InterPro" id="IPR011011">
    <property type="entry name" value="Znf_FYVE_PHD"/>
</dbReference>
<evidence type="ECO:0000256" key="1">
    <source>
        <dbReference type="ARBA" id="ARBA00022723"/>
    </source>
</evidence>
<evidence type="ECO:0000256" key="4">
    <source>
        <dbReference type="PROSITE-ProRule" id="PRU00146"/>
    </source>
</evidence>
<dbReference type="PANTHER" id="PTHR33395:SF22">
    <property type="entry name" value="REVERSE TRANSCRIPTASE DOMAIN-CONTAINING PROTEIN"/>
    <property type="match status" value="1"/>
</dbReference>
<reference evidence="7" key="1">
    <citation type="submission" date="2021-03" db="EMBL/GenBank/DDBJ databases">
        <authorList>
            <person name="Bekaert M."/>
        </authorList>
    </citation>
    <scope>NUCLEOTIDE SEQUENCE</scope>
</reference>
<dbReference type="GO" id="GO:0006281">
    <property type="term" value="P:DNA repair"/>
    <property type="evidence" value="ECO:0007669"/>
    <property type="project" value="InterPro"/>
</dbReference>
<feature type="domain" description="PHD-type" evidence="6">
    <location>
        <begin position="192"/>
        <end position="248"/>
    </location>
</feature>
<organism evidence="7 8">
    <name type="scientific">Mytilus edulis</name>
    <name type="common">Blue mussel</name>
    <dbReference type="NCBI Taxonomy" id="6550"/>
    <lineage>
        <taxon>Eukaryota</taxon>
        <taxon>Metazoa</taxon>
        <taxon>Spiralia</taxon>
        <taxon>Lophotrochozoa</taxon>
        <taxon>Mollusca</taxon>
        <taxon>Bivalvia</taxon>
        <taxon>Autobranchia</taxon>
        <taxon>Pteriomorphia</taxon>
        <taxon>Mytilida</taxon>
        <taxon>Mytiloidea</taxon>
        <taxon>Mytilidae</taxon>
        <taxon>Mytilinae</taxon>
        <taxon>Mytilus</taxon>
    </lineage>
</organism>
<evidence type="ECO:0000256" key="3">
    <source>
        <dbReference type="ARBA" id="ARBA00022833"/>
    </source>
</evidence>
<accession>A0A8S3VEK7</accession>
<keyword evidence="8" id="KW-1185">Reference proteome</keyword>
<dbReference type="SUPFAM" id="SSF56219">
    <property type="entry name" value="DNase I-like"/>
    <property type="match status" value="1"/>
</dbReference>
<keyword evidence="2 4" id="KW-0863">Zinc-finger</keyword>
<evidence type="ECO:0000259" key="6">
    <source>
        <dbReference type="PROSITE" id="PS50016"/>
    </source>
</evidence>
<dbReference type="PROSITE" id="PS00726">
    <property type="entry name" value="AP_NUCLEASE_F1_1"/>
    <property type="match status" value="1"/>
</dbReference>
<proteinExistence type="predicted"/>
<dbReference type="InterPro" id="IPR013083">
    <property type="entry name" value="Znf_RING/FYVE/PHD"/>
</dbReference>
<dbReference type="GO" id="GO:0008270">
    <property type="term" value="F:zinc ion binding"/>
    <property type="evidence" value="ECO:0007669"/>
    <property type="project" value="UniProtKB-KW"/>
</dbReference>